<organism evidence="1 2">
    <name type="scientific">Rhizobium mesoamericanum STM3625</name>
    <dbReference type="NCBI Taxonomy" id="1211777"/>
    <lineage>
        <taxon>Bacteria</taxon>
        <taxon>Pseudomonadati</taxon>
        <taxon>Pseudomonadota</taxon>
        <taxon>Alphaproteobacteria</taxon>
        <taxon>Hyphomicrobiales</taxon>
        <taxon>Rhizobiaceae</taxon>
        <taxon>Rhizobium/Agrobacterium group</taxon>
        <taxon>Rhizobium</taxon>
    </lineage>
</organism>
<sequence>MAPLLTFKIAGRQGARKNFQPLLRALSIAIESDTADVVALRNLFRLPAEIFRKKLLAQMRHVG</sequence>
<comment type="caution">
    <text evidence="1">The sequence shown here is derived from an EMBL/GenBank/DDBJ whole genome shotgun (WGS) entry which is preliminary data.</text>
</comment>
<keyword evidence="2" id="KW-1185">Reference proteome</keyword>
<evidence type="ECO:0000313" key="2">
    <source>
        <dbReference type="Proteomes" id="UP000009319"/>
    </source>
</evidence>
<gene>
    <name evidence="1" type="ORF">BN77_p11646</name>
</gene>
<dbReference type="EMBL" id="CANI01000040">
    <property type="protein sequence ID" value="CCM78948.1"/>
    <property type="molecule type" value="Genomic_DNA"/>
</dbReference>
<proteinExistence type="predicted"/>
<dbReference type="HOGENOM" id="CLU_2882877_0_0_5"/>
<reference evidence="1 2" key="1">
    <citation type="journal article" date="2013" name="Genome Announc.">
        <title>Draft Genome Sequence of Rhizobium mesoamericanum STM3625, a Nitrogen-Fixing Symbiont of Mimosa pudica Isolated in French Guiana (South America).</title>
        <authorList>
            <person name="Moulin L."/>
            <person name="Mornico D."/>
            <person name="Melkonian R."/>
            <person name="Klonowska A."/>
        </authorList>
    </citation>
    <scope>NUCLEOTIDE SEQUENCE [LARGE SCALE GENOMIC DNA]</scope>
    <source>
        <strain evidence="1 2">STM3625</strain>
    </source>
</reference>
<dbReference type="Proteomes" id="UP000009319">
    <property type="component" value="Unassembled WGS sequence"/>
</dbReference>
<protein>
    <submittedName>
        <fullName evidence="1">Uncharacterized protein</fullName>
    </submittedName>
</protein>
<evidence type="ECO:0000313" key="1">
    <source>
        <dbReference type="EMBL" id="CCM78948.1"/>
    </source>
</evidence>
<dbReference type="RefSeq" id="WP_007538375.1">
    <property type="nucleotide sequence ID" value="NZ_HF536773.1"/>
</dbReference>
<dbReference type="AlphaFoldDB" id="K0PYB0"/>
<accession>K0PYB0</accession>
<name>K0PYB0_9HYPH</name>